<dbReference type="AlphaFoldDB" id="A0AAE3XG22"/>
<proteinExistence type="predicted"/>
<name>A0AAE3XG22_9DEIO</name>
<dbReference type="Proteomes" id="UP001185331">
    <property type="component" value="Unassembled WGS sequence"/>
</dbReference>
<organism evidence="1 2">
    <name type="scientific">Deinococcus soli</name>
    <name type="common">ex Cha et al. 2016</name>
    <dbReference type="NCBI Taxonomy" id="1309411"/>
    <lineage>
        <taxon>Bacteria</taxon>
        <taxon>Thermotogati</taxon>
        <taxon>Deinococcota</taxon>
        <taxon>Deinococci</taxon>
        <taxon>Deinococcales</taxon>
        <taxon>Deinococcaceae</taxon>
        <taxon>Deinococcus</taxon>
    </lineage>
</organism>
<gene>
    <name evidence="1" type="ORF">J2Y00_003684</name>
</gene>
<reference evidence="1" key="1">
    <citation type="submission" date="2023-07" db="EMBL/GenBank/DDBJ databases">
        <title>Sorghum-associated microbial communities from plants grown in Nebraska, USA.</title>
        <authorList>
            <person name="Schachtman D."/>
        </authorList>
    </citation>
    <scope>NUCLEOTIDE SEQUENCE</scope>
    <source>
        <strain evidence="1">BE330</strain>
    </source>
</reference>
<protein>
    <submittedName>
        <fullName evidence="1">Uncharacterized protein</fullName>
    </submittedName>
</protein>
<comment type="caution">
    <text evidence="1">The sequence shown here is derived from an EMBL/GenBank/DDBJ whole genome shotgun (WGS) entry which is preliminary data.</text>
</comment>
<sequence length="37" mass="3976">MLTAILSVLIPLALCRTLYGGSMHPTHSNVTPPRSRA</sequence>
<evidence type="ECO:0000313" key="1">
    <source>
        <dbReference type="EMBL" id="MDR6220073.1"/>
    </source>
</evidence>
<evidence type="ECO:0000313" key="2">
    <source>
        <dbReference type="Proteomes" id="UP001185331"/>
    </source>
</evidence>
<dbReference type="EMBL" id="JAVDQK010000010">
    <property type="protein sequence ID" value="MDR6220073.1"/>
    <property type="molecule type" value="Genomic_DNA"/>
</dbReference>
<accession>A0AAE3XG22</accession>